<dbReference type="EMBL" id="CM051403">
    <property type="protein sequence ID" value="KAJ4708300.1"/>
    <property type="molecule type" value="Genomic_DNA"/>
</dbReference>
<evidence type="ECO:0000313" key="1">
    <source>
        <dbReference type="EMBL" id="KAJ4708300.1"/>
    </source>
</evidence>
<name>A0ACC1XDE6_MELAZ</name>
<dbReference type="Proteomes" id="UP001164539">
    <property type="component" value="Chromosome 10"/>
</dbReference>
<gene>
    <name evidence="1" type="ORF">OWV82_018267</name>
</gene>
<protein>
    <submittedName>
        <fullName evidence="1">Zinc finger CCCH domain-containing protein</fullName>
    </submittedName>
</protein>
<keyword evidence="2" id="KW-1185">Reference proteome</keyword>
<comment type="caution">
    <text evidence="1">The sequence shown here is derived from an EMBL/GenBank/DDBJ whole genome shotgun (WGS) entry which is preliminary data.</text>
</comment>
<sequence length="545" mass="61695">MKTEEALQKRNTDCVYFLASPLTCKKGIDCEYRHNEVAMLNPRECWYWLSGNCLNPTCGFRHPPLEGRATETPSESAALPCQSSIPVNKTSVPCYFYFNGFCNKGDRCSFLHGSDGGAPTAKPSKAAGASKKALHSENKTSGGNGAGSAPTETHPSPSETTSKEAVHVRVQPNDDLLKSSTRSIPQQSASLQRYLSESEEAAVIKSDSMTLDKDFMKTKCFLYTDWSYEEQVDDHIGPEGRRESSSGFDVLVDNDNRPETLGYNDDPEYLLAINEDYRELSGHLMGYDSEDPIEYVPMYHDAEPYEFKTYNAHDDSDNQDILDVVREHPSSSRGRMLDSILSRKRKLLPMAVDDRDMDLRDFLRKRRVVDGHLVIHSSRKRESSQLIGQIQERPRGLVMSQRLRRRLASEFGANYIKSHGNKGIVLKRANWRGWPRPSKSTMLRQHYEEKGQASRKSEISVISREPFSRERRCNQISTTFTGPKSLAEIKEEKKKAEGNGDCLGEMGNSTRILVDFEGPKPLSEILKEKRRLDTRRDSDPSKMKK</sequence>
<organism evidence="1 2">
    <name type="scientific">Melia azedarach</name>
    <name type="common">Chinaberry tree</name>
    <dbReference type="NCBI Taxonomy" id="155640"/>
    <lineage>
        <taxon>Eukaryota</taxon>
        <taxon>Viridiplantae</taxon>
        <taxon>Streptophyta</taxon>
        <taxon>Embryophyta</taxon>
        <taxon>Tracheophyta</taxon>
        <taxon>Spermatophyta</taxon>
        <taxon>Magnoliopsida</taxon>
        <taxon>eudicotyledons</taxon>
        <taxon>Gunneridae</taxon>
        <taxon>Pentapetalae</taxon>
        <taxon>rosids</taxon>
        <taxon>malvids</taxon>
        <taxon>Sapindales</taxon>
        <taxon>Meliaceae</taxon>
        <taxon>Melia</taxon>
    </lineage>
</organism>
<reference evidence="1 2" key="1">
    <citation type="journal article" date="2023" name="Science">
        <title>Complex scaffold remodeling in plant triterpene biosynthesis.</title>
        <authorList>
            <person name="De La Pena R."/>
            <person name="Hodgson H."/>
            <person name="Liu J.C."/>
            <person name="Stephenson M.J."/>
            <person name="Martin A.C."/>
            <person name="Owen C."/>
            <person name="Harkess A."/>
            <person name="Leebens-Mack J."/>
            <person name="Jimenez L.E."/>
            <person name="Osbourn A."/>
            <person name="Sattely E.S."/>
        </authorList>
    </citation>
    <scope>NUCLEOTIDE SEQUENCE [LARGE SCALE GENOMIC DNA]</scope>
    <source>
        <strain evidence="2">cv. JPN11</strain>
        <tissue evidence="1">Leaf</tissue>
    </source>
</reference>
<accession>A0ACC1XDE6</accession>
<evidence type="ECO:0000313" key="2">
    <source>
        <dbReference type="Proteomes" id="UP001164539"/>
    </source>
</evidence>
<proteinExistence type="predicted"/>